<dbReference type="Gene3D" id="3.30.1380.10">
    <property type="match status" value="1"/>
</dbReference>
<dbReference type="PATRIC" id="fig|1807.14.peg.4619"/>
<reference evidence="3 4" key="1">
    <citation type="journal article" date="2015" name="Genome Biol. Evol.">
        <title>Characterization of Three Mycobacterium spp. with Potential Use in Bioremediation by Genome Sequencing and Comparative Genomics.</title>
        <authorList>
            <person name="Das S."/>
            <person name="Pettersson B.M."/>
            <person name="Behra P.R."/>
            <person name="Ramesh M."/>
            <person name="Dasgupta S."/>
            <person name="Bhattacharya A."/>
            <person name="Kirsebom L.A."/>
        </authorList>
    </citation>
    <scope>NUCLEOTIDE SEQUENCE [LARGE SCALE GENOMIC DNA]</scope>
    <source>
        <strain evidence="3 4">DSM 44075</strain>
    </source>
</reference>
<proteinExistence type="predicted"/>
<evidence type="ECO:0000256" key="1">
    <source>
        <dbReference type="SAM" id="MobiDB-lite"/>
    </source>
</evidence>
<protein>
    <recommendedName>
        <fullName evidence="2">Peptidase M15C domain-containing protein</fullName>
    </recommendedName>
</protein>
<dbReference type="InterPro" id="IPR009045">
    <property type="entry name" value="Zn_M74/Hedgehog-like"/>
</dbReference>
<evidence type="ECO:0000259" key="2">
    <source>
        <dbReference type="Pfam" id="PF13539"/>
    </source>
</evidence>
<comment type="caution">
    <text evidence="3">The sequence shown here is derived from an EMBL/GenBank/DDBJ whole genome shotgun (WGS) entry which is preliminary data.</text>
</comment>
<evidence type="ECO:0000313" key="3">
    <source>
        <dbReference type="EMBL" id="KMO69163.1"/>
    </source>
</evidence>
<gene>
    <name evidence="3" type="ORF">MOBUDSM44075_04587</name>
</gene>
<sequence length="230" mass="25149" precursor="true">MATALTAVLVQCASPHPSAPTPTPMPTTAETPASQPQPPQSRPPTISPVTAADLGATWRPGCPVSPDQLRRVELDHWGFDGRLHRGELVVNAEIAGAVIDVFARLAALRFPIEKMRNPDRYPGAEDELSMRDNNTSAFNCRGIPGSSSWSWHAYGRAVDINPLVNPSVDARGGRIEPATGAAWLDRTRHDPGMLHDGDPVVTAFVTRGWSWGGHWRNPLDYQHFELRVMI</sequence>
<feature type="region of interest" description="Disordered" evidence="1">
    <location>
        <begin position="14"/>
        <end position="60"/>
    </location>
</feature>
<dbReference type="GO" id="GO:0008233">
    <property type="term" value="F:peptidase activity"/>
    <property type="evidence" value="ECO:0007669"/>
    <property type="project" value="InterPro"/>
</dbReference>
<feature type="domain" description="Peptidase M15C" evidence="2">
    <location>
        <begin position="145"/>
        <end position="226"/>
    </location>
</feature>
<evidence type="ECO:0000313" key="4">
    <source>
        <dbReference type="Proteomes" id="UP000036313"/>
    </source>
</evidence>
<accession>A0A0J6VI83</accession>
<dbReference type="AlphaFoldDB" id="A0A0J6VI83"/>
<organism evidence="3 4">
    <name type="scientific">Mycolicibacterium obuense</name>
    <dbReference type="NCBI Taxonomy" id="1807"/>
    <lineage>
        <taxon>Bacteria</taxon>
        <taxon>Bacillati</taxon>
        <taxon>Actinomycetota</taxon>
        <taxon>Actinomycetes</taxon>
        <taxon>Mycobacteriales</taxon>
        <taxon>Mycobacteriaceae</taxon>
        <taxon>Mycolicibacterium</taxon>
    </lineage>
</organism>
<feature type="compositionally biased region" description="Pro residues" evidence="1">
    <location>
        <begin position="35"/>
        <end position="46"/>
    </location>
</feature>
<dbReference type="InterPro" id="IPR039561">
    <property type="entry name" value="Peptidase_M15C"/>
</dbReference>
<name>A0A0J6VI83_9MYCO</name>
<dbReference type="Pfam" id="PF13539">
    <property type="entry name" value="Peptidase_M15_4"/>
    <property type="match status" value="1"/>
</dbReference>
<dbReference type="EMBL" id="JYNU01000057">
    <property type="protein sequence ID" value="KMO69163.1"/>
    <property type="molecule type" value="Genomic_DNA"/>
</dbReference>
<dbReference type="Proteomes" id="UP000036313">
    <property type="component" value="Unassembled WGS sequence"/>
</dbReference>
<dbReference type="RefSeq" id="WP_048424755.1">
    <property type="nucleotide sequence ID" value="NZ_JYNU01000057.1"/>
</dbReference>
<dbReference type="SUPFAM" id="SSF55166">
    <property type="entry name" value="Hedgehog/DD-peptidase"/>
    <property type="match status" value="1"/>
</dbReference>